<feature type="transmembrane region" description="Helical" evidence="1">
    <location>
        <begin position="204"/>
        <end position="223"/>
    </location>
</feature>
<dbReference type="GO" id="GO:0004175">
    <property type="term" value="F:endopeptidase activity"/>
    <property type="evidence" value="ECO:0007669"/>
    <property type="project" value="UniProtKB-ARBA"/>
</dbReference>
<feature type="domain" description="CAAX prenyl protease 2/Lysostaphin resistance protein A-like" evidence="2">
    <location>
        <begin position="113"/>
        <end position="211"/>
    </location>
</feature>
<keyword evidence="1" id="KW-1133">Transmembrane helix</keyword>
<keyword evidence="1" id="KW-0812">Transmembrane</keyword>
<gene>
    <name evidence="3" type="ORF">SAMN04487885_10318</name>
</gene>
<dbReference type="RefSeq" id="WP_035770634.1">
    <property type="nucleotide sequence ID" value="NZ_BAAACD010000003.1"/>
</dbReference>
<keyword evidence="1" id="KW-0472">Membrane</keyword>
<organism evidence="3 4">
    <name type="scientific">Clostridium cadaveris</name>
    <dbReference type="NCBI Taxonomy" id="1529"/>
    <lineage>
        <taxon>Bacteria</taxon>
        <taxon>Bacillati</taxon>
        <taxon>Bacillota</taxon>
        <taxon>Clostridia</taxon>
        <taxon>Eubacteriales</taxon>
        <taxon>Clostridiaceae</taxon>
        <taxon>Clostridium</taxon>
    </lineage>
</organism>
<dbReference type="GO" id="GO:0006508">
    <property type="term" value="P:proteolysis"/>
    <property type="evidence" value="ECO:0007669"/>
    <property type="project" value="UniProtKB-KW"/>
</dbReference>
<feature type="transmembrane region" description="Helical" evidence="1">
    <location>
        <begin position="33"/>
        <end position="52"/>
    </location>
</feature>
<evidence type="ECO:0000313" key="3">
    <source>
        <dbReference type="EMBL" id="SFF57171.1"/>
    </source>
</evidence>
<protein>
    <submittedName>
        <fullName evidence="3">CAAX protease self-immunity</fullName>
    </submittedName>
</protein>
<feature type="transmembrane region" description="Helical" evidence="1">
    <location>
        <begin position="173"/>
        <end position="192"/>
    </location>
</feature>
<feature type="transmembrane region" description="Helical" evidence="1">
    <location>
        <begin position="114"/>
        <end position="137"/>
    </location>
</feature>
<proteinExistence type="predicted"/>
<keyword evidence="3" id="KW-0378">Hydrolase</keyword>
<dbReference type="AlphaFoldDB" id="A0A1I2JWI4"/>
<accession>A0A1I2JWI4</accession>
<evidence type="ECO:0000313" key="4">
    <source>
        <dbReference type="Proteomes" id="UP000182135"/>
    </source>
</evidence>
<dbReference type="STRING" id="1529.SAMN04487885_10318"/>
<feature type="transmembrane region" description="Helical" evidence="1">
    <location>
        <begin position="7"/>
        <end position="27"/>
    </location>
</feature>
<dbReference type="GO" id="GO:0080120">
    <property type="term" value="P:CAAX-box protein maturation"/>
    <property type="evidence" value="ECO:0007669"/>
    <property type="project" value="UniProtKB-ARBA"/>
</dbReference>
<dbReference type="InterPro" id="IPR003675">
    <property type="entry name" value="Rce1/LyrA-like_dom"/>
</dbReference>
<dbReference type="EMBL" id="FOOE01000003">
    <property type="protein sequence ID" value="SFF57171.1"/>
    <property type="molecule type" value="Genomic_DNA"/>
</dbReference>
<feature type="transmembrane region" description="Helical" evidence="1">
    <location>
        <begin position="149"/>
        <end position="167"/>
    </location>
</feature>
<reference evidence="3 4" key="1">
    <citation type="submission" date="2016-10" db="EMBL/GenBank/DDBJ databases">
        <authorList>
            <person name="de Groot N.N."/>
        </authorList>
    </citation>
    <scope>NUCLEOTIDE SEQUENCE [LARGE SCALE GENOMIC DNA]</scope>
    <source>
        <strain evidence="3 4">NLAE-zl-G419</strain>
    </source>
</reference>
<sequence>MNKKETISIITLVVIGCTIMAFIDGVISPPYYIKSLIKIILFLVIPFIYSILDKQVSFKSLFNFNKKGFLFSLGLGVSVYIFILSAYFILSPYFNLSNVTSSLQNNIGVNKGNFIFVALYISFINSLLEEFFFRGFAFLNLKKVSNKNLAYIFSSSAFALYHVAFMLDWFTPLLFILLVVGLFIAGILFNWLNDKNENIYTSWLVHMCANFSINTIGFILFGIF</sequence>
<feature type="transmembrane region" description="Helical" evidence="1">
    <location>
        <begin position="73"/>
        <end position="94"/>
    </location>
</feature>
<evidence type="ECO:0000256" key="1">
    <source>
        <dbReference type="SAM" id="Phobius"/>
    </source>
</evidence>
<dbReference type="GeneID" id="90545372"/>
<evidence type="ECO:0000259" key="2">
    <source>
        <dbReference type="Pfam" id="PF02517"/>
    </source>
</evidence>
<dbReference type="Pfam" id="PF02517">
    <property type="entry name" value="Rce1-like"/>
    <property type="match status" value="1"/>
</dbReference>
<keyword evidence="3" id="KW-0645">Protease</keyword>
<name>A0A1I2JWI4_9CLOT</name>
<dbReference type="eggNOG" id="COG1266">
    <property type="taxonomic scope" value="Bacteria"/>
</dbReference>
<keyword evidence="4" id="KW-1185">Reference proteome</keyword>
<dbReference type="Proteomes" id="UP000182135">
    <property type="component" value="Unassembled WGS sequence"/>
</dbReference>
<dbReference type="PROSITE" id="PS51257">
    <property type="entry name" value="PROKAR_LIPOPROTEIN"/>
    <property type="match status" value="1"/>
</dbReference>